<keyword evidence="7 9" id="KW-0103">Bromodomain</keyword>
<dbReference type="PROSITE" id="PS50016">
    <property type="entry name" value="ZF_PHD_2"/>
    <property type="match status" value="1"/>
</dbReference>
<dbReference type="FunFam" id="3.30.40.10:FF:000008">
    <property type="entry name" value="Bromodomain containing 1, isoform CRA_a"/>
    <property type="match status" value="1"/>
</dbReference>
<dbReference type="InterPro" id="IPR011011">
    <property type="entry name" value="Znf_FYVE_PHD"/>
</dbReference>
<evidence type="ECO:0000259" key="15">
    <source>
        <dbReference type="PROSITE" id="PS51805"/>
    </source>
</evidence>
<dbReference type="Pfam" id="PF00439">
    <property type="entry name" value="Bromodomain"/>
    <property type="match status" value="1"/>
</dbReference>
<dbReference type="STRING" id="93625.A0A409WMR5"/>
<dbReference type="PROSITE" id="PS50014">
    <property type="entry name" value="BROMODOMAIN_2"/>
    <property type="match status" value="1"/>
</dbReference>
<dbReference type="Gene3D" id="3.30.40.10">
    <property type="entry name" value="Zinc/RING finger domain, C3HC4 (zinc finger)"/>
    <property type="match status" value="2"/>
</dbReference>
<keyword evidence="1" id="KW-0597">Phosphoprotein</keyword>
<dbReference type="GO" id="GO:0008270">
    <property type="term" value="F:zinc ion binding"/>
    <property type="evidence" value="ECO:0007669"/>
    <property type="project" value="UniProtKB-KW"/>
</dbReference>
<evidence type="ECO:0000256" key="6">
    <source>
        <dbReference type="ARBA" id="ARBA00022990"/>
    </source>
</evidence>
<dbReference type="SUPFAM" id="SSF63748">
    <property type="entry name" value="Tudor/PWWP/MBT"/>
    <property type="match status" value="1"/>
</dbReference>
<dbReference type="PANTHER" id="PTHR13793">
    <property type="entry name" value="PHD FINGER PROTEINS"/>
    <property type="match status" value="1"/>
</dbReference>
<dbReference type="InterPro" id="IPR034732">
    <property type="entry name" value="EPHD"/>
</dbReference>
<dbReference type="GO" id="GO:0006325">
    <property type="term" value="P:chromatin organization"/>
    <property type="evidence" value="ECO:0007669"/>
    <property type="project" value="UniProtKB-ARBA"/>
</dbReference>
<evidence type="ECO:0000256" key="9">
    <source>
        <dbReference type="PROSITE-ProRule" id="PRU00035"/>
    </source>
</evidence>
<keyword evidence="2" id="KW-0479">Metal-binding</keyword>
<dbReference type="PROSITE" id="PS50812">
    <property type="entry name" value="PWWP"/>
    <property type="match status" value="1"/>
</dbReference>
<dbReference type="GO" id="GO:0006357">
    <property type="term" value="P:regulation of transcription by RNA polymerase II"/>
    <property type="evidence" value="ECO:0007669"/>
    <property type="project" value="TreeGrafter"/>
</dbReference>
<dbReference type="PANTHER" id="PTHR13793:SF107">
    <property type="entry name" value="BROMODOMAIN-CONTAINING PROTEIN HOMOLOG"/>
    <property type="match status" value="1"/>
</dbReference>
<evidence type="ECO:0000256" key="8">
    <source>
        <dbReference type="ARBA" id="ARBA00023242"/>
    </source>
</evidence>
<dbReference type="InterPro" id="IPR001965">
    <property type="entry name" value="Znf_PHD"/>
</dbReference>
<keyword evidence="6" id="KW-0007">Acetylation</keyword>
<feature type="compositionally biased region" description="Pro residues" evidence="11">
    <location>
        <begin position="1072"/>
        <end position="1085"/>
    </location>
</feature>
<dbReference type="SUPFAM" id="SSF47370">
    <property type="entry name" value="Bromodomain"/>
    <property type="match status" value="1"/>
</dbReference>
<feature type="domain" description="PHD-type" evidence="13">
    <location>
        <begin position="132"/>
        <end position="182"/>
    </location>
</feature>
<feature type="compositionally biased region" description="Basic and acidic residues" evidence="11">
    <location>
        <begin position="728"/>
        <end position="750"/>
    </location>
</feature>
<feature type="compositionally biased region" description="Pro residues" evidence="11">
    <location>
        <begin position="675"/>
        <end position="689"/>
    </location>
</feature>
<feature type="region of interest" description="Disordered" evidence="11">
    <location>
        <begin position="782"/>
        <end position="811"/>
    </location>
</feature>
<feature type="region of interest" description="Disordered" evidence="11">
    <location>
        <begin position="981"/>
        <end position="1035"/>
    </location>
</feature>
<dbReference type="PRINTS" id="PR00503">
    <property type="entry name" value="BROMODOMAIN"/>
</dbReference>
<organism evidence="16 17">
    <name type="scientific">Psilocybe cyanescens</name>
    <dbReference type="NCBI Taxonomy" id="93625"/>
    <lineage>
        <taxon>Eukaryota</taxon>
        <taxon>Fungi</taxon>
        <taxon>Dikarya</taxon>
        <taxon>Basidiomycota</taxon>
        <taxon>Agaricomycotina</taxon>
        <taxon>Agaricomycetes</taxon>
        <taxon>Agaricomycetidae</taxon>
        <taxon>Agaricales</taxon>
        <taxon>Agaricineae</taxon>
        <taxon>Strophariaceae</taxon>
        <taxon>Psilocybe</taxon>
    </lineage>
</organism>
<dbReference type="InterPro" id="IPR001487">
    <property type="entry name" value="Bromodomain"/>
</dbReference>
<dbReference type="OrthoDB" id="20839at2759"/>
<name>A0A409WMR5_PSICY</name>
<dbReference type="PROSITE" id="PS01359">
    <property type="entry name" value="ZF_PHD_1"/>
    <property type="match status" value="1"/>
</dbReference>
<evidence type="ECO:0000256" key="11">
    <source>
        <dbReference type="SAM" id="MobiDB-lite"/>
    </source>
</evidence>
<dbReference type="InterPro" id="IPR019787">
    <property type="entry name" value="Znf_PHD-finger"/>
</dbReference>
<evidence type="ECO:0000256" key="2">
    <source>
        <dbReference type="ARBA" id="ARBA00022723"/>
    </source>
</evidence>
<dbReference type="SUPFAM" id="SSF57903">
    <property type="entry name" value="FYVE/PHD zinc finger"/>
    <property type="match status" value="1"/>
</dbReference>
<keyword evidence="8" id="KW-0539">Nucleus</keyword>
<feature type="compositionally biased region" description="Acidic residues" evidence="11">
    <location>
        <begin position="1049"/>
        <end position="1070"/>
    </location>
</feature>
<dbReference type="Pfam" id="PF13831">
    <property type="entry name" value="PHD_2"/>
    <property type="match status" value="1"/>
</dbReference>
<dbReference type="InterPro" id="IPR000313">
    <property type="entry name" value="PWWP_dom"/>
</dbReference>
<dbReference type="Pfam" id="PF13832">
    <property type="entry name" value="zf-HC5HC2H_2"/>
    <property type="match status" value="1"/>
</dbReference>
<dbReference type="CDD" id="cd15492">
    <property type="entry name" value="PHD_BRPF_JADE_like"/>
    <property type="match status" value="1"/>
</dbReference>
<feature type="compositionally biased region" description="Basic and acidic residues" evidence="11">
    <location>
        <begin position="915"/>
        <end position="929"/>
    </location>
</feature>
<dbReference type="InterPro" id="IPR019542">
    <property type="entry name" value="Enhancer_polycomb-like_N"/>
</dbReference>
<proteinExistence type="predicted"/>
<dbReference type="Gene3D" id="2.30.30.140">
    <property type="match status" value="1"/>
</dbReference>
<dbReference type="Pfam" id="PF00855">
    <property type="entry name" value="PWWP"/>
    <property type="match status" value="1"/>
</dbReference>
<keyword evidence="5" id="KW-0862">Zinc</keyword>
<feature type="domain" description="PHD-type" evidence="15">
    <location>
        <begin position="186"/>
        <end position="306"/>
    </location>
</feature>
<dbReference type="InterPro" id="IPR013083">
    <property type="entry name" value="Znf_RING/FYVE/PHD"/>
</dbReference>
<feature type="region of interest" description="Disordered" evidence="11">
    <location>
        <begin position="848"/>
        <end position="941"/>
    </location>
</feature>
<evidence type="ECO:0000259" key="13">
    <source>
        <dbReference type="PROSITE" id="PS50016"/>
    </source>
</evidence>
<keyword evidence="4 10" id="KW-0863">Zinc-finger</keyword>
<dbReference type="SMART" id="SM00297">
    <property type="entry name" value="BROMO"/>
    <property type="match status" value="1"/>
</dbReference>
<comment type="caution">
    <text evidence="16">The sequence shown here is derived from an EMBL/GenBank/DDBJ whole genome shotgun (WGS) entry which is preliminary data.</text>
</comment>
<dbReference type="SMART" id="SM00293">
    <property type="entry name" value="PWWP"/>
    <property type="match status" value="1"/>
</dbReference>
<dbReference type="EMBL" id="NHYD01003360">
    <property type="protein sequence ID" value="PPQ79825.1"/>
    <property type="molecule type" value="Genomic_DNA"/>
</dbReference>
<dbReference type="Proteomes" id="UP000283269">
    <property type="component" value="Unassembled WGS sequence"/>
</dbReference>
<dbReference type="AlphaFoldDB" id="A0A409WMR5"/>
<dbReference type="InterPro" id="IPR018359">
    <property type="entry name" value="Bromodomain_CS"/>
</dbReference>
<accession>A0A409WMR5</accession>
<protein>
    <submittedName>
        <fullName evidence="16">Uncharacterized protein</fullName>
    </submittedName>
</protein>
<feature type="domain" description="Bromo" evidence="12">
    <location>
        <begin position="510"/>
        <end position="580"/>
    </location>
</feature>
<feature type="compositionally biased region" description="Low complexity" evidence="11">
    <location>
        <begin position="782"/>
        <end position="806"/>
    </location>
</feature>
<gene>
    <name evidence="16" type="ORF">CVT25_002979</name>
</gene>
<dbReference type="Gene3D" id="1.20.920.10">
    <property type="entry name" value="Bromodomain-like"/>
    <property type="match status" value="1"/>
</dbReference>
<dbReference type="PROSITE" id="PS51805">
    <property type="entry name" value="EPHD"/>
    <property type="match status" value="1"/>
</dbReference>
<reference evidence="16 17" key="1">
    <citation type="journal article" date="2018" name="Evol. Lett.">
        <title>Horizontal gene cluster transfer increased hallucinogenic mushroom diversity.</title>
        <authorList>
            <person name="Reynolds H.T."/>
            <person name="Vijayakumar V."/>
            <person name="Gluck-Thaler E."/>
            <person name="Korotkin H.B."/>
            <person name="Matheny P.B."/>
            <person name="Slot J.C."/>
        </authorList>
    </citation>
    <scope>NUCLEOTIDE SEQUENCE [LARGE SCALE GENOMIC DNA]</scope>
    <source>
        <strain evidence="16 17">2631</strain>
    </source>
</reference>
<feature type="compositionally biased region" description="Basic residues" evidence="11">
    <location>
        <begin position="691"/>
        <end position="700"/>
    </location>
</feature>
<evidence type="ECO:0000313" key="16">
    <source>
        <dbReference type="EMBL" id="PPQ79825.1"/>
    </source>
</evidence>
<feature type="compositionally biased region" description="Basic and acidic residues" evidence="11">
    <location>
        <begin position="701"/>
        <end position="722"/>
    </location>
</feature>
<keyword evidence="3" id="KW-0677">Repeat</keyword>
<feature type="compositionally biased region" description="Basic residues" evidence="11">
    <location>
        <begin position="1087"/>
        <end position="1096"/>
    </location>
</feature>
<dbReference type="InParanoid" id="A0A409WMR5"/>
<evidence type="ECO:0000259" key="14">
    <source>
        <dbReference type="PROSITE" id="PS50812"/>
    </source>
</evidence>
<dbReference type="InterPro" id="IPR050701">
    <property type="entry name" value="Histone_Mod_Regulator"/>
</dbReference>
<dbReference type="SMART" id="SM00249">
    <property type="entry name" value="PHD"/>
    <property type="match status" value="2"/>
</dbReference>
<evidence type="ECO:0000256" key="7">
    <source>
        <dbReference type="ARBA" id="ARBA00023117"/>
    </source>
</evidence>
<dbReference type="PROSITE" id="PS00633">
    <property type="entry name" value="BROMODOMAIN_1"/>
    <property type="match status" value="1"/>
</dbReference>
<evidence type="ECO:0000313" key="17">
    <source>
        <dbReference type="Proteomes" id="UP000283269"/>
    </source>
</evidence>
<feature type="domain" description="PWWP" evidence="14">
    <location>
        <begin position="1125"/>
        <end position="1182"/>
    </location>
</feature>
<feature type="compositionally biased region" description="Polar residues" evidence="11">
    <location>
        <begin position="879"/>
        <end position="888"/>
    </location>
</feature>
<dbReference type="InterPro" id="IPR019786">
    <property type="entry name" value="Zinc_finger_PHD-type_CS"/>
</dbReference>
<dbReference type="InterPro" id="IPR036427">
    <property type="entry name" value="Bromodomain-like_sf"/>
</dbReference>
<sequence length="1250" mass="141171">MARGHHPSPPASVALPKVEFEVILDEKSKIPGGTLNKQAISFGYNPHTYFRKPEHYIRHTDPLESDLSKTVEYDMDEQDEAWLDIVNAERRKGGNDPVSPESFEIIMDRLEKEWFDLTKNIPKPEFAMPSEDSTCAICDDSEGENSNAIVFCDGCNLAVHQDCYGVPYIPEGQWLCRKCTVSPENPVGCYLCPNEGGAFKQTTHGEWVHLLCAIWIPETRVANEVFMEPVTGVERISKQRWKLVSNFVDRCSICEVREGACIQCTKPSCFVAFHATCARKEKLLMPMKSAHGAEPASLTCFCDKHLPVCFWSPFICSFRLTKLQPEQQEARAAALEGEEKHERAGPNTSKAARAYAKTYKPGPPLVPAIIVKRILLYTKRIIIRKKQDFLQQMCRYWSLKREARRGAPLLKRLHLEPWTSTAAAKVLTEEERMMRLDVCFIQLSYELMLIVVIQQLKRLRQDLINVRGLTDLCRKREIRKFRQMEVIYEVLAQGLFPSHQAIRDAFEVVQGLDKDDHFKNPVSKNDVPDYYEIIKNPMCWTIIDAKLDQHQYWNLDEFRHDLELVSDNALLYNQPKTEFYNTAKKTKEKTRVVLDALESVKYHHDRSTWAHMPPEFKQEGEFMEGSSVPPIGDLESPVDVLELLMSSNPIREDLNMEIDTDPVTSLLNYEFARVKPPPLHPPTPPPAPNARPRKAKAKRDRKAEAERAKTNKEAREAGEAAEHATLPEIDKQEDQTEQEQERLRRSLAREEERELQAVLDASAGFRTPRTRNAKAIVAAFEAEARGSSSASVSVPPSYPSEPLSENSKAERLKKRASIISVSQPSTPMLVDHVDNRDSFNMFNAGWILPSDQKRGGRVPTDRQPLPPPRKRQKTDHANSRLSIVSTVPSEGHAPHSTNTAPPSSVPPEMNYNPDHSFDMMDLDEQKGEGPSKSQQPEAASISRAGSLLGDDEVDGPLNVVTQPNGVVIIEKLDTPAIRRERNMRRKAEKRRQAALGVDGMSISAGSSNLSAVKPPYTQPEESSSMAMPPPPVLMQDAEDTKDIDLKDDVESELSELSDDSDASEFNDGDDAPPAPIPAPAPPPPVFKGRKGRPKKVPKVEQFEDGTIVWAKSVGGHLVLQLGIDWSFVESYPWWPAVVHADTNPEVPGNILQVHKEKRLKRKIKLYIVQYYDKQASWQSVARDKLQLLGEDKKIDEEMLSSNPKQKWKTSASKQQCREAYESVHLVEPHAVFRLLLTTFKDGAGSDGYRW</sequence>
<feature type="region of interest" description="Disordered" evidence="11">
    <location>
        <begin position="674"/>
        <end position="750"/>
    </location>
</feature>
<dbReference type="CDD" id="cd05839">
    <property type="entry name" value="PWWP_BRPF"/>
    <property type="match status" value="1"/>
</dbReference>
<evidence type="ECO:0000256" key="1">
    <source>
        <dbReference type="ARBA" id="ARBA00022553"/>
    </source>
</evidence>
<evidence type="ECO:0000256" key="10">
    <source>
        <dbReference type="PROSITE-ProRule" id="PRU00146"/>
    </source>
</evidence>
<evidence type="ECO:0000259" key="12">
    <source>
        <dbReference type="PROSITE" id="PS50014"/>
    </source>
</evidence>
<dbReference type="Pfam" id="PF10513">
    <property type="entry name" value="EPL1"/>
    <property type="match status" value="1"/>
</dbReference>
<keyword evidence="17" id="KW-1185">Reference proteome</keyword>
<feature type="region of interest" description="Disordered" evidence="11">
    <location>
        <begin position="1049"/>
        <end position="1097"/>
    </location>
</feature>
<evidence type="ECO:0000256" key="4">
    <source>
        <dbReference type="ARBA" id="ARBA00022771"/>
    </source>
</evidence>
<dbReference type="CDD" id="cd04369">
    <property type="entry name" value="Bromodomain"/>
    <property type="match status" value="1"/>
</dbReference>
<evidence type="ECO:0000256" key="5">
    <source>
        <dbReference type="ARBA" id="ARBA00022833"/>
    </source>
</evidence>
<evidence type="ECO:0000256" key="3">
    <source>
        <dbReference type="ARBA" id="ARBA00022737"/>
    </source>
</evidence>